<dbReference type="InterPro" id="IPR027417">
    <property type="entry name" value="P-loop_NTPase"/>
</dbReference>
<dbReference type="Gene3D" id="3.40.50.300">
    <property type="entry name" value="P-loop containing nucleotide triphosphate hydrolases"/>
    <property type="match status" value="1"/>
</dbReference>
<dbReference type="AlphaFoldDB" id="A0A1B9F5C2"/>
<evidence type="ECO:0000313" key="12">
    <source>
        <dbReference type="Proteomes" id="UP000093080"/>
    </source>
</evidence>
<dbReference type="PANTHER" id="PTHR33540:SF2">
    <property type="entry name" value="TRNA THREONYLCARBAMOYLADENOSINE BIOSYNTHESIS PROTEIN TSAE"/>
    <property type="match status" value="1"/>
</dbReference>
<evidence type="ECO:0000256" key="8">
    <source>
        <dbReference type="ARBA" id="ARBA00022840"/>
    </source>
</evidence>
<dbReference type="PANTHER" id="PTHR33540">
    <property type="entry name" value="TRNA THREONYLCARBAMOYLADENOSINE BIOSYNTHESIS PROTEIN TSAE"/>
    <property type="match status" value="1"/>
</dbReference>
<evidence type="ECO:0000256" key="6">
    <source>
        <dbReference type="ARBA" id="ARBA00022723"/>
    </source>
</evidence>
<comment type="caution">
    <text evidence="11">The sequence shown here is derived from an EMBL/GenBank/DDBJ whole genome shotgun (WGS) entry which is preliminary data.</text>
</comment>
<dbReference type="NCBIfam" id="TIGR00150">
    <property type="entry name" value="T6A_YjeE"/>
    <property type="match status" value="1"/>
</dbReference>
<evidence type="ECO:0000313" key="11">
    <source>
        <dbReference type="EMBL" id="OCC15116.1"/>
    </source>
</evidence>
<evidence type="ECO:0000256" key="4">
    <source>
        <dbReference type="ARBA" id="ARBA00022490"/>
    </source>
</evidence>
<evidence type="ECO:0000256" key="3">
    <source>
        <dbReference type="ARBA" id="ARBA00019010"/>
    </source>
</evidence>
<accession>A0A1B9F5C2</accession>
<dbReference type="GO" id="GO:0002949">
    <property type="term" value="P:tRNA threonylcarbamoyladenosine modification"/>
    <property type="evidence" value="ECO:0007669"/>
    <property type="project" value="InterPro"/>
</dbReference>
<organism evidence="11 12">
    <name type="scientific">Dissulfuribacter thermophilus</name>
    <dbReference type="NCBI Taxonomy" id="1156395"/>
    <lineage>
        <taxon>Bacteria</taxon>
        <taxon>Pseudomonadati</taxon>
        <taxon>Thermodesulfobacteriota</taxon>
        <taxon>Dissulfuribacteria</taxon>
        <taxon>Dissulfuribacterales</taxon>
        <taxon>Dissulfuribacteraceae</taxon>
        <taxon>Dissulfuribacter</taxon>
    </lineage>
</organism>
<dbReference type="PATRIC" id="fig|1156395.6.peg.1618"/>
<evidence type="ECO:0000256" key="1">
    <source>
        <dbReference type="ARBA" id="ARBA00004496"/>
    </source>
</evidence>
<comment type="subcellular location">
    <subcellularLocation>
        <location evidence="1">Cytoplasm</location>
    </subcellularLocation>
</comment>
<reference evidence="11 12" key="1">
    <citation type="submission" date="2016-06" db="EMBL/GenBank/DDBJ databases">
        <title>Respiratory ammonification of nitrate coupled to the oxidation of elemental sulfur in deep-sea autotrophic thermophilic bacteria.</title>
        <authorList>
            <person name="Slobodkina G.B."/>
            <person name="Mardanov A.V."/>
            <person name="Ravin N.V."/>
            <person name="Frolova A.A."/>
            <person name="Viryasiv M.B."/>
            <person name="Chernyh N.A."/>
            <person name="Bonch-Osmolovskaya E.A."/>
            <person name="Slobodkin A.I."/>
        </authorList>
    </citation>
    <scope>NUCLEOTIDE SEQUENCE [LARGE SCALE GENOMIC DNA]</scope>
    <source>
        <strain evidence="11 12">S69</strain>
    </source>
</reference>
<keyword evidence="12" id="KW-1185">Reference proteome</keyword>
<dbReference type="Proteomes" id="UP000093080">
    <property type="component" value="Unassembled WGS sequence"/>
</dbReference>
<name>A0A1B9F5C2_9BACT</name>
<dbReference type="STRING" id="1156395.DBT_1602"/>
<evidence type="ECO:0000256" key="2">
    <source>
        <dbReference type="ARBA" id="ARBA00007599"/>
    </source>
</evidence>
<dbReference type="Pfam" id="PF02367">
    <property type="entry name" value="TsaE"/>
    <property type="match status" value="1"/>
</dbReference>
<keyword evidence="7" id="KW-0547">Nucleotide-binding</keyword>
<dbReference type="GO" id="GO:0005737">
    <property type="term" value="C:cytoplasm"/>
    <property type="evidence" value="ECO:0007669"/>
    <property type="project" value="UniProtKB-SubCell"/>
</dbReference>
<dbReference type="EMBL" id="MAGO01000007">
    <property type="protein sequence ID" value="OCC15116.1"/>
    <property type="molecule type" value="Genomic_DNA"/>
</dbReference>
<dbReference type="SUPFAM" id="SSF52540">
    <property type="entry name" value="P-loop containing nucleoside triphosphate hydrolases"/>
    <property type="match status" value="1"/>
</dbReference>
<dbReference type="InterPro" id="IPR003442">
    <property type="entry name" value="T6A_TsaE"/>
</dbReference>
<dbReference type="GO" id="GO:0005524">
    <property type="term" value="F:ATP binding"/>
    <property type="evidence" value="ECO:0007669"/>
    <property type="project" value="UniProtKB-KW"/>
</dbReference>
<protein>
    <recommendedName>
        <fullName evidence="3">tRNA threonylcarbamoyladenosine biosynthesis protein TsaE</fullName>
    </recommendedName>
    <alternativeName>
        <fullName evidence="10">t(6)A37 threonylcarbamoyladenosine biosynthesis protein TsaE</fullName>
    </alternativeName>
</protein>
<keyword evidence="8" id="KW-0067">ATP-binding</keyword>
<comment type="similarity">
    <text evidence="2">Belongs to the TsaE family.</text>
</comment>
<evidence type="ECO:0000256" key="5">
    <source>
        <dbReference type="ARBA" id="ARBA00022694"/>
    </source>
</evidence>
<keyword evidence="9" id="KW-0460">Magnesium</keyword>
<evidence type="ECO:0000256" key="10">
    <source>
        <dbReference type="ARBA" id="ARBA00032441"/>
    </source>
</evidence>
<keyword evidence="6" id="KW-0479">Metal-binding</keyword>
<dbReference type="GO" id="GO:0046872">
    <property type="term" value="F:metal ion binding"/>
    <property type="evidence" value="ECO:0007669"/>
    <property type="project" value="UniProtKB-KW"/>
</dbReference>
<sequence>MVKNLSQTRALGKCISKLLKKGDLILFTGDLGAGKTTLIRETLSNLGVDKRLVTSPTFSILHQYDGADMPIVHGDLYRIGEGGDLVETGLYDYIDQGTYLVMLEWAEFLEESARQDLAPLEIEISFPPLGDSDERIVEFRANMNSWEQRLILLKECLEKEGITIEGAGS</sequence>
<gene>
    <name evidence="11" type="ORF">DBT_1602</name>
</gene>
<evidence type="ECO:0000256" key="9">
    <source>
        <dbReference type="ARBA" id="ARBA00022842"/>
    </source>
</evidence>
<keyword evidence="4" id="KW-0963">Cytoplasm</keyword>
<proteinExistence type="inferred from homology"/>
<keyword evidence="5" id="KW-0819">tRNA processing</keyword>
<evidence type="ECO:0000256" key="7">
    <source>
        <dbReference type="ARBA" id="ARBA00022741"/>
    </source>
</evidence>